<organism evidence="1">
    <name type="scientific">Anopheles marajoara</name>
    <dbReference type="NCBI Taxonomy" id="58244"/>
    <lineage>
        <taxon>Eukaryota</taxon>
        <taxon>Metazoa</taxon>
        <taxon>Ecdysozoa</taxon>
        <taxon>Arthropoda</taxon>
        <taxon>Hexapoda</taxon>
        <taxon>Insecta</taxon>
        <taxon>Pterygota</taxon>
        <taxon>Neoptera</taxon>
        <taxon>Endopterygota</taxon>
        <taxon>Diptera</taxon>
        <taxon>Nematocera</taxon>
        <taxon>Culicoidea</taxon>
        <taxon>Culicidae</taxon>
        <taxon>Anophelinae</taxon>
        <taxon>Anopheles</taxon>
    </lineage>
</organism>
<reference evidence="1" key="1">
    <citation type="submission" date="2018-01" db="EMBL/GenBank/DDBJ databases">
        <title>An insight into the sialome of Amazonian anophelines.</title>
        <authorList>
            <person name="Ribeiro J.M."/>
            <person name="Scarpassa V."/>
            <person name="Calvo E."/>
        </authorList>
    </citation>
    <scope>NUCLEOTIDE SEQUENCE</scope>
    <source>
        <tissue evidence="1">Salivary glands</tissue>
    </source>
</reference>
<sequence length="66" mass="7738">MKQSVLRLEILILSQTCVSTIVLCFRLFTNQPPLSLGLNVFRTQDRVRKMQYIYIYEDVGLRCISL</sequence>
<accession>A0A2M4CGU7</accession>
<name>A0A2M4CGU7_9DIPT</name>
<evidence type="ECO:0000313" key="1">
    <source>
        <dbReference type="EMBL" id="MBW64138.1"/>
    </source>
</evidence>
<protein>
    <submittedName>
        <fullName evidence="1">Putative secreted protein</fullName>
    </submittedName>
</protein>
<dbReference type="EMBL" id="GGFJ01014997">
    <property type="protein sequence ID" value="MBW64138.1"/>
    <property type="molecule type" value="Transcribed_RNA"/>
</dbReference>
<dbReference type="AlphaFoldDB" id="A0A2M4CGU7"/>
<proteinExistence type="predicted"/>